<protein>
    <submittedName>
        <fullName evidence="2">Uncharacterized protein</fullName>
    </submittedName>
</protein>
<reference evidence="2 3" key="1">
    <citation type="journal article" date="2019" name="Sci. Rep.">
        <title>Orb-weaving spider Araneus ventricosus genome elucidates the spidroin gene catalogue.</title>
        <authorList>
            <person name="Kono N."/>
            <person name="Nakamura H."/>
            <person name="Ohtoshi R."/>
            <person name="Moran D.A.P."/>
            <person name="Shinohara A."/>
            <person name="Yoshida Y."/>
            <person name="Fujiwara M."/>
            <person name="Mori M."/>
            <person name="Tomita M."/>
            <person name="Arakawa K."/>
        </authorList>
    </citation>
    <scope>NUCLEOTIDE SEQUENCE [LARGE SCALE GENOMIC DNA]</scope>
</reference>
<evidence type="ECO:0000313" key="3">
    <source>
        <dbReference type="Proteomes" id="UP000499080"/>
    </source>
</evidence>
<dbReference type="EMBL" id="BGPR01015841">
    <property type="protein sequence ID" value="GBN70829.1"/>
    <property type="molecule type" value="Genomic_DNA"/>
</dbReference>
<gene>
    <name evidence="2" type="ORF">AVEN_144089_1</name>
</gene>
<dbReference type="Proteomes" id="UP000499080">
    <property type="component" value="Unassembled WGS sequence"/>
</dbReference>
<feature type="region of interest" description="Disordered" evidence="1">
    <location>
        <begin position="67"/>
        <end position="91"/>
    </location>
</feature>
<evidence type="ECO:0000256" key="1">
    <source>
        <dbReference type="SAM" id="MobiDB-lite"/>
    </source>
</evidence>
<keyword evidence="3" id="KW-1185">Reference proteome</keyword>
<sequence length="91" mass="9954">MSRLRWKMRHSLGRTSQFWNHGKTTRTTLSLSRLHAAPTRGVWPITDGLCATGTDTLQIFGGIGSRKPEAAPKAGLTLGQRGLPTEKVTRA</sequence>
<proteinExistence type="predicted"/>
<evidence type="ECO:0000313" key="2">
    <source>
        <dbReference type="EMBL" id="GBN70829.1"/>
    </source>
</evidence>
<name>A0A4Y2R6D4_ARAVE</name>
<organism evidence="2 3">
    <name type="scientific">Araneus ventricosus</name>
    <name type="common">Orbweaver spider</name>
    <name type="synonym">Epeira ventricosa</name>
    <dbReference type="NCBI Taxonomy" id="182803"/>
    <lineage>
        <taxon>Eukaryota</taxon>
        <taxon>Metazoa</taxon>
        <taxon>Ecdysozoa</taxon>
        <taxon>Arthropoda</taxon>
        <taxon>Chelicerata</taxon>
        <taxon>Arachnida</taxon>
        <taxon>Araneae</taxon>
        <taxon>Araneomorphae</taxon>
        <taxon>Entelegynae</taxon>
        <taxon>Araneoidea</taxon>
        <taxon>Araneidae</taxon>
        <taxon>Araneus</taxon>
    </lineage>
</organism>
<comment type="caution">
    <text evidence="2">The sequence shown here is derived from an EMBL/GenBank/DDBJ whole genome shotgun (WGS) entry which is preliminary data.</text>
</comment>
<accession>A0A4Y2R6D4</accession>
<dbReference type="AlphaFoldDB" id="A0A4Y2R6D4"/>